<reference evidence="1 2" key="2">
    <citation type="submission" date="2018-11" db="EMBL/GenBank/DDBJ databases">
        <authorList>
            <consortium name="Pathogen Informatics"/>
        </authorList>
    </citation>
    <scope>NUCLEOTIDE SEQUENCE [LARGE SCALE GENOMIC DNA]</scope>
</reference>
<accession>A0A183DUW0</accession>
<name>A0A183DUW0_9BILA</name>
<dbReference type="EMBL" id="UYRT01079365">
    <property type="protein sequence ID" value="VDN20562.1"/>
    <property type="molecule type" value="Genomic_DNA"/>
</dbReference>
<protein>
    <submittedName>
        <fullName evidence="1 3">Uncharacterized protein</fullName>
    </submittedName>
</protein>
<sequence length="134" mass="15404">MLIRVLSQVDSFTAPLSLWLGLPAAPLITLHRTIENFKPSYREKLDTLPWWIACQHLSASRITDIIENAYFLSKVMLRGLSSFPQIEILGVENPAEFANRVYKGSYAPLTVLIFKYKYPELEEAKKVRFSFPVK</sequence>
<organism evidence="3">
    <name type="scientific">Gongylonema pulchrum</name>
    <dbReference type="NCBI Taxonomy" id="637853"/>
    <lineage>
        <taxon>Eukaryota</taxon>
        <taxon>Metazoa</taxon>
        <taxon>Ecdysozoa</taxon>
        <taxon>Nematoda</taxon>
        <taxon>Chromadorea</taxon>
        <taxon>Rhabditida</taxon>
        <taxon>Spirurina</taxon>
        <taxon>Spiruromorpha</taxon>
        <taxon>Spiruroidea</taxon>
        <taxon>Gongylonematidae</taxon>
        <taxon>Gongylonema</taxon>
    </lineage>
</organism>
<proteinExistence type="predicted"/>
<evidence type="ECO:0000313" key="3">
    <source>
        <dbReference type="WBParaSite" id="GPUH_0001251501-mRNA-1"/>
    </source>
</evidence>
<evidence type="ECO:0000313" key="1">
    <source>
        <dbReference type="EMBL" id="VDN20562.1"/>
    </source>
</evidence>
<dbReference type="WBParaSite" id="GPUH_0001251501-mRNA-1">
    <property type="protein sequence ID" value="GPUH_0001251501-mRNA-1"/>
    <property type="gene ID" value="GPUH_0001251501"/>
</dbReference>
<keyword evidence="2" id="KW-1185">Reference proteome</keyword>
<dbReference type="OrthoDB" id="2161780at2759"/>
<dbReference type="AlphaFoldDB" id="A0A183DUW0"/>
<evidence type="ECO:0000313" key="2">
    <source>
        <dbReference type="Proteomes" id="UP000271098"/>
    </source>
</evidence>
<gene>
    <name evidence="1" type="ORF">GPUH_LOCUS12501</name>
</gene>
<reference evidence="3" key="1">
    <citation type="submission" date="2016-06" db="UniProtKB">
        <authorList>
            <consortium name="WormBaseParasite"/>
        </authorList>
    </citation>
    <scope>IDENTIFICATION</scope>
</reference>
<dbReference type="Proteomes" id="UP000271098">
    <property type="component" value="Unassembled WGS sequence"/>
</dbReference>